<dbReference type="EMBL" id="ASPP01020863">
    <property type="protein sequence ID" value="ETO13053.1"/>
    <property type="molecule type" value="Genomic_DNA"/>
</dbReference>
<protein>
    <recommendedName>
        <fullName evidence="1">Peptidase M16C associated domain-containing protein</fullName>
    </recommendedName>
</protein>
<sequence length="182" mass="20869">NNNNNNNNNNKYWQYMLELNSYCLSRNVQGMLDLMQDIALRPNFEFLDRMSALLKDKTQADVQTLIENGETYALIHAASAFAHVLPSCGIEEMLDGISSLQFQSELVRRFSVANSDDNDNDNSKTDDLHKHAILTELMHLFQRLSTQLFQLQGPTRSLLVADEHFLSPFRQKDSKQQLGDVF</sequence>
<dbReference type="InterPro" id="IPR011249">
    <property type="entry name" value="Metalloenz_LuxS/M16"/>
</dbReference>
<evidence type="ECO:0000313" key="3">
    <source>
        <dbReference type="Proteomes" id="UP000023152"/>
    </source>
</evidence>
<evidence type="ECO:0000313" key="2">
    <source>
        <dbReference type="EMBL" id="ETO13053.1"/>
    </source>
</evidence>
<gene>
    <name evidence="2" type="ORF">RFI_24322</name>
</gene>
<dbReference type="AlphaFoldDB" id="X6MGA3"/>
<dbReference type="GO" id="GO:0046872">
    <property type="term" value="F:metal ion binding"/>
    <property type="evidence" value="ECO:0007669"/>
    <property type="project" value="InterPro"/>
</dbReference>
<feature type="non-terminal residue" evidence="2">
    <location>
        <position position="182"/>
    </location>
</feature>
<dbReference type="GO" id="GO:0006508">
    <property type="term" value="P:proteolysis"/>
    <property type="evidence" value="ECO:0007669"/>
    <property type="project" value="InterPro"/>
</dbReference>
<organism evidence="2 3">
    <name type="scientific">Reticulomyxa filosa</name>
    <dbReference type="NCBI Taxonomy" id="46433"/>
    <lineage>
        <taxon>Eukaryota</taxon>
        <taxon>Sar</taxon>
        <taxon>Rhizaria</taxon>
        <taxon>Retaria</taxon>
        <taxon>Foraminifera</taxon>
        <taxon>Monothalamids</taxon>
        <taxon>Reticulomyxidae</taxon>
        <taxon>Reticulomyxa</taxon>
    </lineage>
</organism>
<dbReference type="SUPFAM" id="SSF63411">
    <property type="entry name" value="LuxS/MPP-like metallohydrolase"/>
    <property type="match status" value="1"/>
</dbReference>
<dbReference type="Pfam" id="PF08367">
    <property type="entry name" value="M16C_assoc"/>
    <property type="match status" value="1"/>
</dbReference>
<proteinExistence type="predicted"/>
<dbReference type="Gene3D" id="3.30.830.10">
    <property type="entry name" value="Metalloenzyme, LuxS/M16 peptidase-like"/>
    <property type="match status" value="1"/>
</dbReference>
<comment type="caution">
    <text evidence="2">The sequence shown here is derived from an EMBL/GenBank/DDBJ whole genome shotgun (WGS) entry which is preliminary data.</text>
</comment>
<accession>X6MGA3</accession>
<feature type="domain" description="Peptidase M16C associated" evidence="1">
    <location>
        <begin position="6"/>
        <end position="106"/>
    </location>
</feature>
<feature type="non-terminal residue" evidence="2">
    <location>
        <position position="1"/>
    </location>
</feature>
<dbReference type="Proteomes" id="UP000023152">
    <property type="component" value="Unassembled WGS sequence"/>
</dbReference>
<dbReference type="InterPro" id="IPR013578">
    <property type="entry name" value="Peptidase_M16C_assoc"/>
</dbReference>
<evidence type="ECO:0000259" key="1">
    <source>
        <dbReference type="Pfam" id="PF08367"/>
    </source>
</evidence>
<keyword evidence="3" id="KW-1185">Reference proteome</keyword>
<name>X6MGA3_RETFI</name>
<reference evidence="2 3" key="1">
    <citation type="journal article" date="2013" name="Curr. Biol.">
        <title>The Genome of the Foraminiferan Reticulomyxa filosa.</title>
        <authorList>
            <person name="Glockner G."/>
            <person name="Hulsmann N."/>
            <person name="Schleicher M."/>
            <person name="Noegel A.A."/>
            <person name="Eichinger L."/>
            <person name="Gallinger C."/>
            <person name="Pawlowski J."/>
            <person name="Sierra R."/>
            <person name="Euteneuer U."/>
            <person name="Pillet L."/>
            <person name="Moustafa A."/>
            <person name="Platzer M."/>
            <person name="Groth M."/>
            <person name="Szafranski K."/>
            <person name="Schliwa M."/>
        </authorList>
    </citation>
    <scope>NUCLEOTIDE SEQUENCE [LARGE SCALE GENOMIC DNA]</scope>
</reference>